<gene>
    <name evidence="4" type="ORF">BDP27DRAFT_1318112</name>
</gene>
<dbReference type="Pfam" id="PF12907">
    <property type="entry name" value="zf-met2"/>
    <property type="match status" value="1"/>
</dbReference>
<evidence type="ECO:0000313" key="5">
    <source>
        <dbReference type="Proteomes" id="UP000772434"/>
    </source>
</evidence>
<dbReference type="InterPro" id="IPR039713">
    <property type="entry name" value="At2g23090-like"/>
</dbReference>
<evidence type="ECO:0000259" key="2">
    <source>
        <dbReference type="Pfam" id="PF04419"/>
    </source>
</evidence>
<dbReference type="InterPro" id="IPR026939">
    <property type="entry name" value="ZNF706/At2g23090_sf"/>
</dbReference>
<dbReference type="AlphaFoldDB" id="A0A9P5Q3Y9"/>
<proteinExistence type="predicted"/>
<protein>
    <submittedName>
        <fullName evidence="4">DUF1909-domain-containing protein</fullName>
    </submittedName>
</protein>
<dbReference type="OrthoDB" id="370932at2759"/>
<sequence length="77" mass="8333">MGGGNGAKAQQKRERNAEKLNGGKAKSQTKSNEAAKSIICQVCKQAFFVTTRLPELKVHAENKHSKSATECFPTVSQ</sequence>
<keyword evidence="5" id="KW-1185">Reference proteome</keyword>
<dbReference type="Pfam" id="PF04419">
    <property type="entry name" value="SERF-like_N"/>
    <property type="match status" value="1"/>
</dbReference>
<dbReference type="InterPro" id="IPR007513">
    <property type="entry name" value="SERF-like_N"/>
</dbReference>
<feature type="domain" description="At2g23090-like zinc-binding" evidence="3">
    <location>
        <begin position="39"/>
        <end position="74"/>
    </location>
</feature>
<dbReference type="SUPFAM" id="SSF118359">
    <property type="entry name" value="Expressed protein At2g23090/F21P24.15"/>
    <property type="match status" value="1"/>
</dbReference>
<accession>A0A9P5Q3Y9</accession>
<dbReference type="Gene3D" id="4.10.1050.10">
    <property type="entry name" value="At2g23090-like"/>
    <property type="match status" value="1"/>
</dbReference>
<reference evidence="4" key="1">
    <citation type="submission" date="2020-11" db="EMBL/GenBank/DDBJ databases">
        <authorList>
            <consortium name="DOE Joint Genome Institute"/>
            <person name="Ahrendt S."/>
            <person name="Riley R."/>
            <person name="Andreopoulos W."/>
            <person name="Labutti K."/>
            <person name="Pangilinan J."/>
            <person name="Ruiz-Duenas F.J."/>
            <person name="Barrasa J.M."/>
            <person name="Sanchez-Garcia M."/>
            <person name="Camarero S."/>
            <person name="Miyauchi S."/>
            <person name="Serrano A."/>
            <person name="Linde D."/>
            <person name="Babiker R."/>
            <person name="Drula E."/>
            <person name="Ayuso-Fernandez I."/>
            <person name="Pacheco R."/>
            <person name="Padilla G."/>
            <person name="Ferreira P."/>
            <person name="Barriuso J."/>
            <person name="Kellner H."/>
            <person name="Castanera R."/>
            <person name="Alfaro M."/>
            <person name="Ramirez L."/>
            <person name="Pisabarro A.G."/>
            <person name="Kuo A."/>
            <person name="Tritt A."/>
            <person name="Lipzen A."/>
            <person name="He G."/>
            <person name="Yan M."/>
            <person name="Ng V."/>
            <person name="Cullen D."/>
            <person name="Martin F."/>
            <person name="Rosso M.-N."/>
            <person name="Henrissat B."/>
            <person name="Hibbett D."/>
            <person name="Martinez A.T."/>
            <person name="Grigoriev I.V."/>
        </authorList>
    </citation>
    <scope>NUCLEOTIDE SEQUENCE</scope>
    <source>
        <strain evidence="4">AH 40177</strain>
    </source>
</reference>
<feature type="domain" description="Small EDRK-rich factor-like N-terminal" evidence="2">
    <location>
        <begin position="3"/>
        <end position="36"/>
    </location>
</feature>
<dbReference type="PANTHER" id="PTHR33788:SF1">
    <property type="entry name" value="ZINC-BINDING PROTEIN"/>
    <property type="match status" value="1"/>
</dbReference>
<comment type="caution">
    <text evidence="4">The sequence shown here is derived from an EMBL/GenBank/DDBJ whole genome shotgun (WGS) entry which is preliminary data.</text>
</comment>
<name>A0A9P5Q3Y9_9AGAR</name>
<feature type="region of interest" description="Disordered" evidence="1">
    <location>
        <begin position="1"/>
        <end position="32"/>
    </location>
</feature>
<dbReference type="PANTHER" id="PTHR33788">
    <property type="entry name" value="OS07G0114300 PROTEIN"/>
    <property type="match status" value="1"/>
</dbReference>
<dbReference type="EMBL" id="JADNRY010000016">
    <property type="protein sequence ID" value="KAF9073760.1"/>
    <property type="molecule type" value="Genomic_DNA"/>
</dbReference>
<evidence type="ECO:0000256" key="1">
    <source>
        <dbReference type="SAM" id="MobiDB-lite"/>
    </source>
</evidence>
<dbReference type="Proteomes" id="UP000772434">
    <property type="component" value="Unassembled WGS sequence"/>
</dbReference>
<evidence type="ECO:0000259" key="3">
    <source>
        <dbReference type="Pfam" id="PF12907"/>
    </source>
</evidence>
<dbReference type="InterPro" id="IPR039438">
    <property type="entry name" value="At2g23090-like_Znf"/>
</dbReference>
<evidence type="ECO:0000313" key="4">
    <source>
        <dbReference type="EMBL" id="KAF9073760.1"/>
    </source>
</evidence>
<organism evidence="4 5">
    <name type="scientific">Rhodocollybia butyracea</name>
    <dbReference type="NCBI Taxonomy" id="206335"/>
    <lineage>
        <taxon>Eukaryota</taxon>
        <taxon>Fungi</taxon>
        <taxon>Dikarya</taxon>
        <taxon>Basidiomycota</taxon>
        <taxon>Agaricomycotina</taxon>
        <taxon>Agaricomycetes</taxon>
        <taxon>Agaricomycetidae</taxon>
        <taxon>Agaricales</taxon>
        <taxon>Marasmiineae</taxon>
        <taxon>Omphalotaceae</taxon>
        <taxon>Rhodocollybia</taxon>
    </lineage>
</organism>